<organism evidence="14 15">
    <name type="scientific">Eragrostis curvula</name>
    <name type="common">weeping love grass</name>
    <dbReference type="NCBI Taxonomy" id="38414"/>
    <lineage>
        <taxon>Eukaryota</taxon>
        <taxon>Viridiplantae</taxon>
        <taxon>Streptophyta</taxon>
        <taxon>Embryophyta</taxon>
        <taxon>Tracheophyta</taxon>
        <taxon>Spermatophyta</taxon>
        <taxon>Magnoliopsida</taxon>
        <taxon>Liliopsida</taxon>
        <taxon>Poales</taxon>
        <taxon>Poaceae</taxon>
        <taxon>PACMAD clade</taxon>
        <taxon>Chloridoideae</taxon>
        <taxon>Eragrostideae</taxon>
        <taxon>Eragrostidinae</taxon>
        <taxon>Eragrostis</taxon>
    </lineage>
</organism>
<dbReference type="PANTHER" id="PTHR33389:SF16">
    <property type="entry name" value="BACTERIAL IG-LIKE DOMAIN-CONTAINING PROTEIN"/>
    <property type="match status" value="1"/>
</dbReference>
<feature type="non-terminal residue" evidence="14">
    <location>
        <position position="1"/>
    </location>
</feature>
<dbReference type="InterPro" id="IPR021319">
    <property type="entry name" value="DUF2921"/>
</dbReference>
<evidence type="ECO:0000256" key="1">
    <source>
        <dbReference type="ARBA" id="ARBA00000900"/>
    </source>
</evidence>
<dbReference type="GO" id="GO:0012505">
    <property type="term" value="C:endomembrane system"/>
    <property type="evidence" value="ECO:0007669"/>
    <property type="project" value="UniProtKB-SubCell"/>
</dbReference>
<evidence type="ECO:0000256" key="3">
    <source>
        <dbReference type="ARBA" id="ARBA00004906"/>
    </source>
</evidence>
<comment type="caution">
    <text evidence="14">The sequence shown here is derived from an EMBL/GenBank/DDBJ whole genome shotgun (WGS) entry which is preliminary data.</text>
</comment>
<dbReference type="OrthoDB" id="596226at2759"/>
<protein>
    <recommendedName>
        <fullName evidence="4">RING-type E3 ubiquitin transferase</fullName>
        <ecNumber evidence="4">2.3.2.27</ecNumber>
    </recommendedName>
</protein>
<dbReference type="AlphaFoldDB" id="A0A5J9VPT7"/>
<feature type="signal peptide" evidence="11">
    <location>
        <begin position="1"/>
        <end position="26"/>
    </location>
</feature>
<dbReference type="Gramene" id="TVU38213">
    <property type="protein sequence ID" value="TVU38213"/>
    <property type="gene ID" value="EJB05_11570"/>
</dbReference>
<feature type="transmembrane region" description="Helical" evidence="10">
    <location>
        <begin position="965"/>
        <end position="982"/>
    </location>
</feature>
<accession>A0A5J9VPT7</accession>
<keyword evidence="6 10" id="KW-0812">Transmembrane</keyword>
<name>A0A5J9VPT7_9POAL</name>
<evidence type="ECO:0000256" key="11">
    <source>
        <dbReference type="SAM" id="SignalP"/>
    </source>
</evidence>
<keyword evidence="8 10" id="KW-1133">Transmembrane helix</keyword>
<evidence type="ECO:0000259" key="12">
    <source>
        <dbReference type="Pfam" id="PF11145"/>
    </source>
</evidence>
<evidence type="ECO:0000256" key="9">
    <source>
        <dbReference type="ARBA" id="ARBA00023136"/>
    </source>
</evidence>
<feature type="domain" description="SWEET-like" evidence="12">
    <location>
        <begin position="754"/>
        <end position="1029"/>
    </location>
</feature>
<keyword evidence="15" id="KW-1185">Reference proteome</keyword>
<dbReference type="PANTHER" id="PTHR33389">
    <property type="entry name" value="FAMILY PROTEIN, PUTATIVE (DUF2921)-RELATED"/>
    <property type="match status" value="1"/>
</dbReference>
<dbReference type="EC" id="2.3.2.27" evidence="4"/>
<keyword evidence="9 10" id="KW-0472">Membrane</keyword>
<evidence type="ECO:0000256" key="10">
    <source>
        <dbReference type="SAM" id="Phobius"/>
    </source>
</evidence>
<evidence type="ECO:0000313" key="15">
    <source>
        <dbReference type="Proteomes" id="UP000324897"/>
    </source>
</evidence>
<feature type="chain" id="PRO_5023862507" description="RING-type E3 ubiquitin transferase" evidence="11">
    <location>
        <begin position="27"/>
        <end position="1053"/>
    </location>
</feature>
<evidence type="ECO:0000256" key="5">
    <source>
        <dbReference type="ARBA" id="ARBA00022679"/>
    </source>
</evidence>
<dbReference type="Pfam" id="PF25333">
    <property type="entry name" value="DUF2921_N"/>
    <property type="match status" value="3"/>
</dbReference>
<evidence type="ECO:0000256" key="4">
    <source>
        <dbReference type="ARBA" id="ARBA00012483"/>
    </source>
</evidence>
<dbReference type="Proteomes" id="UP000324897">
    <property type="component" value="Chromosome 4"/>
</dbReference>
<evidence type="ECO:0000256" key="6">
    <source>
        <dbReference type="ARBA" id="ARBA00022692"/>
    </source>
</evidence>
<evidence type="ECO:0000313" key="14">
    <source>
        <dbReference type="EMBL" id="TVU38213.1"/>
    </source>
</evidence>
<evidence type="ECO:0000256" key="7">
    <source>
        <dbReference type="ARBA" id="ARBA00022786"/>
    </source>
</evidence>
<keyword evidence="7" id="KW-0833">Ubl conjugation pathway</keyword>
<dbReference type="GO" id="GO:0061630">
    <property type="term" value="F:ubiquitin protein ligase activity"/>
    <property type="evidence" value="ECO:0007669"/>
    <property type="project" value="UniProtKB-EC"/>
</dbReference>
<reference evidence="14 15" key="1">
    <citation type="journal article" date="2019" name="Sci. Rep.">
        <title>A high-quality genome of Eragrostis curvula grass provides insights into Poaceae evolution and supports new strategies to enhance forage quality.</title>
        <authorList>
            <person name="Carballo J."/>
            <person name="Santos B.A.C.M."/>
            <person name="Zappacosta D."/>
            <person name="Garbus I."/>
            <person name="Selva J.P."/>
            <person name="Gallo C.A."/>
            <person name="Diaz A."/>
            <person name="Albertini E."/>
            <person name="Caccamo M."/>
            <person name="Echenique V."/>
        </authorList>
    </citation>
    <scope>NUCLEOTIDE SEQUENCE [LARGE SCALE GENOMIC DNA]</scope>
    <source>
        <strain evidence="15">cv. Victoria</strain>
        <tissue evidence="14">Leaf</tissue>
    </source>
</reference>
<comment type="pathway">
    <text evidence="3">Protein modification; protein ubiquitination.</text>
</comment>
<keyword evidence="11" id="KW-0732">Signal</keyword>
<feature type="domain" description="DUF2921" evidence="13">
    <location>
        <begin position="555"/>
        <end position="738"/>
    </location>
</feature>
<evidence type="ECO:0000256" key="8">
    <source>
        <dbReference type="ARBA" id="ARBA00022989"/>
    </source>
</evidence>
<feature type="transmembrane region" description="Helical" evidence="10">
    <location>
        <begin position="881"/>
        <end position="902"/>
    </location>
</feature>
<evidence type="ECO:0000256" key="2">
    <source>
        <dbReference type="ARBA" id="ARBA00004127"/>
    </source>
</evidence>
<feature type="domain" description="DUF2921" evidence="13">
    <location>
        <begin position="305"/>
        <end position="481"/>
    </location>
</feature>
<keyword evidence="5" id="KW-0808">Transferase</keyword>
<dbReference type="InterPro" id="IPR057425">
    <property type="entry name" value="DUF2921_N"/>
</dbReference>
<gene>
    <name evidence="14" type="ORF">EJB05_11570</name>
</gene>
<feature type="transmembrane region" description="Helical" evidence="10">
    <location>
        <begin position="1002"/>
        <end position="1022"/>
    </location>
</feature>
<comment type="catalytic activity">
    <reaction evidence="1">
        <text>S-ubiquitinyl-[E2 ubiquitin-conjugating enzyme]-L-cysteine + [acceptor protein]-L-lysine = [E2 ubiquitin-conjugating enzyme]-L-cysteine + N(6)-ubiquitinyl-[acceptor protein]-L-lysine.</text>
        <dbReference type="EC" id="2.3.2.27"/>
    </reaction>
</comment>
<dbReference type="EMBL" id="RWGY01000007">
    <property type="protein sequence ID" value="TVU38213.1"/>
    <property type="molecule type" value="Genomic_DNA"/>
</dbReference>
<sequence>MEVAKAVANLQILALFMLCLCATASSQSRSRFFRQMMPGPFIPHEYTRSADVARQCQSVLSSAAELKVEADGAHVLMHHLSFTNGDWSQDDAGQAPLMPFEGSHADTPAAADVEPLDAVRLASFTLTHVDTAPRRRGARTAVNVSGCVSFTVTRDQCCRRMEPRVSPEFELGSGFATLDVVFEGVYTETMSSGNGDRGGGERVLCMVGNAVLPVRGGNASDPWDWAKAKNGGDGEKPPVTADDNILLVLRYPKEHTLTTRAVLGEMTSTSAKSSSAYFDTVRLVSRLDPFSRYQFRPEDELAVTAGCHSEHPSLFDDHGGGGHLYSGASFCDFLELFAPGENDVLDVVPNWRCDSSTDEFCSRLGPFDAPATGGAFSRSAIALLDLQCQPTTSDAARVSAVFRVVPPQEHHMVAARRTGLSGTTMSAEGVWSASTGRLCMVGCLGVGEGTCDHRVSMHVATAFSITRRGIIVGEIASTNGSGRHSPPLLFQQRVSAGQAWNRFGQNEEPVRMVYEYTKVEQAVGLLRKRKPSWFRDNFIARSLLSYPSVAGAADDVMRLSELAGDLSIRFQCVPKLPFLPQWVVEPIVNFHLQILSTGPLVGTYSPPEQRGYAGGIPATTKTQRSHGGEQHRILNVSAYLTVSGPRGTPRMFSGRAVMTLEGVYSPEDGRMYLIGCRNVEAPWRVSSSARRHLEDGMDCSIEVVVEYPPTTTRWLVSPAAKVYFASSRDADDPLYFNRTELRSPPINYRDQRDVLTEHVVESLLCVSMLSATIAASVGQLRHVKSHADVAPYVSLATLGVQALGYGVTLVTDAKMLPAWPNYHHVFRAGYLHWDMDSSIRALTLAALLLTARLAQKVRRARARARVRSPLEPGRVPSDGAVVLYTVVIHLCGLLFVLALHWLSSRGVSLTREERAGASRLPPSQMRTAGAVVERYIGVVKEWFLLPQVVGNAVWRVNCKPLAKKYYAGVTAVWLLPHVYGYLRPPTVYMQPEIRNDVMDLCANAFDVVVPVVGVALALAVYLQQRWNYKIVGWTTKTERNKLQHAYVGKFSKD</sequence>
<feature type="domain" description="DUF2921" evidence="13">
    <location>
        <begin position="53"/>
        <end position="281"/>
    </location>
</feature>
<comment type="subcellular location">
    <subcellularLocation>
        <location evidence="2">Endomembrane system</location>
        <topology evidence="2">Multi-pass membrane protein</topology>
    </subcellularLocation>
</comment>
<proteinExistence type="predicted"/>
<dbReference type="Pfam" id="PF11145">
    <property type="entry name" value="DUF2921"/>
    <property type="match status" value="1"/>
</dbReference>
<evidence type="ECO:0000259" key="13">
    <source>
        <dbReference type="Pfam" id="PF25333"/>
    </source>
</evidence>